<dbReference type="SUPFAM" id="SSF140996">
    <property type="entry name" value="Hermes dimerisation domain"/>
    <property type="match status" value="1"/>
</dbReference>
<dbReference type="OrthoDB" id="1607513at2759"/>
<keyword evidence="3" id="KW-0862">Zinc</keyword>
<evidence type="ECO:0000256" key="1">
    <source>
        <dbReference type="ARBA" id="ARBA00022723"/>
    </source>
</evidence>
<organism evidence="8 9">
    <name type="scientific">Aphis craccivora</name>
    <name type="common">Cowpea aphid</name>
    <dbReference type="NCBI Taxonomy" id="307492"/>
    <lineage>
        <taxon>Eukaryota</taxon>
        <taxon>Metazoa</taxon>
        <taxon>Ecdysozoa</taxon>
        <taxon>Arthropoda</taxon>
        <taxon>Hexapoda</taxon>
        <taxon>Insecta</taxon>
        <taxon>Pterygota</taxon>
        <taxon>Neoptera</taxon>
        <taxon>Paraneoptera</taxon>
        <taxon>Hemiptera</taxon>
        <taxon>Sternorrhyncha</taxon>
        <taxon>Aphidomorpha</taxon>
        <taxon>Aphidoidea</taxon>
        <taxon>Aphididae</taxon>
        <taxon>Aphidini</taxon>
        <taxon>Aphis</taxon>
        <taxon>Aphis</taxon>
    </lineage>
</organism>
<dbReference type="AlphaFoldDB" id="A0A6G0YBT3"/>
<dbReference type="SUPFAM" id="SSF57667">
    <property type="entry name" value="beta-beta-alpha zinc fingers"/>
    <property type="match status" value="1"/>
</dbReference>
<dbReference type="SUPFAM" id="SSF53098">
    <property type="entry name" value="Ribonuclease H-like"/>
    <property type="match status" value="1"/>
</dbReference>
<dbReference type="GO" id="GO:0005634">
    <property type="term" value="C:nucleus"/>
    <property type="evidence" value="ECO:0007669"/>
    <property type="project" value="UniProtKB-SubCell"/>
</dbReference>
<dbReference type="PANTHER" id="PTHR46481:SF9">
    <property type="entry name" value="ZINC FINGER BED DOMAIN-CONTAINING PROTEIN 1-LIKE"/>
    <property type="match status" value="1"/>
</dbReference>
<dbReference type="GO" id="GO:0008270">
    <property type="term" value="F:zinc ion binding"/>
    <property type="evidence" value="ECO:0007669"/>
    <property type="project" value="UniProtKB-KW"/>
</dbReference>
<evidence type="ECO:0000313" key="9">
    <source>
        <dbReference type="Proteomes" id="UP000478052"/>
    </source>
</evidence>
<feature type="domain" description="BED-type" evidence="7">
    <location>
        <begin position="14"/>
        <end position="65"/>
    </location>
</feature>
<proteinExistence type="predicted"/>
<evidence type="ECO:0000259" key="7">
    <source>
        <dbReference type="PROSITE" id="PS50808"/>
    </source>
</evidence>
<dbReference type="InterPro" id="IPR012337">
    <property type="entry name" value="RNaseH-like_sf"/>
</dbReference>
<dbReference type="InterPro" id="IPR052035">
    <property type="entry name" value="ZnF_BED_domain_contain"/>
</dbReference>
<dbReference type="EMBL" id="VUJU01004979">
    <property type="protein sequence ID" value="KAF0752658.1"/>
    <property type="molecule type" value="Genomic_DNA"/>
</dbReference>
<evidence type="ECO:0000256" key="6">
    <source>
        <dbReference type="PROSITE-ProRule" id="PRU00027"/>
    </source>
</evidence>
<dbReference type="Proteomes" id="UP000478052">
    <property type="component" value="Unassembled WGS sequence"/>
</dbReference>
<evidence type="ECO:0000313" key="8">
    <source>
        <dbReference type="EMBL" id="KAF0752658.1"/>
    </source>
</evidence>
<dbReference type="GO" id="GO:0003677">
    <property type="term" value="F:DNA binding"/>
    <property type="evidence" value="ECO:0007669"/>
    <property type="project" value="InterPro"/>
</dbReference>
<keyword evidence="5" id="KW-0804">Transcription</keyword>
<keyword evidence="9" id="KW-1185">Reference proteome</keyword>
<dbReference type="SMART" id="SM00614">
    <property type="entry name" value="ZnF_BED"/>
    <property type="match status" value="1"/>
</dbReference>
<evidence type="ECO:0000256" key="3">
    <source>
        <dbReference type="ARBA" id="ARBA00022833"/>
    </source>
</evidence>
<evidence type="ECO:0000256" key="5">
    <source>
        <dbReference type="ARBA" id="ARBA00023163"/>
    </source>
</evidence>
<evidence type="ECO:0000256" key="4">
    <source>
        <dbReference type="ARBA" id="ARBA00023015"/>
    </source>
</evidence>
<comment type="caution">
    <text evidence="8">The sequence shown here is derived from an EMBL/GenBank/DDBJ whole genome shotgun (WGS) entry which is preliminary data.</text>
</comment>
<keyword evidence="2 6" id="KW-0863">Zinc-finger</keyword>
<gene>
    <name evidence="8" type="ORF">FWK35_00011985</name>
</gene>
<dbReference type="InterPro" id="IPR003656">
    <property type="entry name" value="Znf_BED"/>
</dbReference>
<dbReference type="Pfam" id="PF02892">
    <property type="entry name" value="zf-BED"/>
    <property type="match status" value="1"/>
</dbReference>
<name>A0A6G0YBT3_APHCR</name>
<reference evidence="8 9" key="1">
    <citation type="submission" date="2019-08" db="EMBL/GenBank/DDBJ databases">
        <title>Whole genome of Aphis craccivora.</title>
        <authorList>
            <person name="Voronova N.V."/>
            <person name="Shulinski R.S."/>
            <person name="Bandarenka Y.V."/>
            <person name="Zhorov D.G."/>
            <person name="Warner D."/>
        </authorList>
    </citation>
    <scope>NUCLEOTIDE SEQUENCE [LARGE SCALE GENOMIC DNA]</scope>
    <source>
        <strain evidence="8">180601</strain>
        <tissue evidence="8">Whole Body</tissue>
    </source>
</reference>
<dbReference type="GO" id="GO:0009791">
    <property type="term" value="P:post-embryonic development"/>
    <property type="evidence" value="ECO:0007669"/>
    <property type="project" value="UniProtKB-ARBA"/>
</dbReference>
<keyword evidence="1" id="KW-0479">Metal-binding</keyword>
<keyword evidence="4" id="KW-0805">Transcription regulation</keyword>
<dbReference type="PROSITE" id="PS50808">
    <property type="entry name" value="ZF_BED"/>
    <property type="match status" value="1"/>
</dbReference>
<dbReference type="PANTHER" id="PTHR46481">
    <property type="entry name" value="ZINC FINGER BED DOMAIN-CONTAINING PROTEIN 4"/>
    <property type="match status" value="1"/>
</dbReference>
<accession>A0A6G0YBT3</accession>
<evidence type="ECO:0000256" key="2">
    <source>
        <dbReference type="ARBA" id="ARBA00022771"/>
    </source>
</evidence>
<dbReference type="InterPro" id="IPR036236">
    <property type="entry name" value="Znf_C2H2_sf"/>
</dbReference>
<sequence>MRFVTFVQCYDRVDKQSPIWNFFNKIGKSTSKCNKCHRDCEAKGGNTSNLSSHLKIRHPKLYMEFVQQKALNKKGHEEKTYVEADEVVHINNDFNIIYTQSHTSEEDFSTPSSMITNISLLLHQSKLGNEFKKCDKKTSNRYTNAIVYWISTDMQPYNVVSKEGFKHIMAVLCPNYIVPSRQVFADVKIPAIYADVKMRIANELQTIQYVALTFDCWTSNTLQPYIAITAHGINENWELKTFCLSCTRLDIEHTANNLDLFHVSCFGHTLNNGVSAALKLKPVHYIVNKVTKIRSKFHYSSNMCRLLKKAQANRQFPIKVMPGACETRW</sequence>
<protein>
    <submittedName>
        <fullName evidence="8">Zinc finger BED domain-containing protein 4-like</fullName>
    </submittedName>
</protein>